<dbReference type="RefSeq" id="WP_130480203.1">
    <property type="nucleotide sequence ID" value="NZ_SGWV01000007.1"/>
</dbReference>
<sequence>MFEALTRLLRESRLRPWISRDTRLLRDWARDRGAVYKVPRQGHGCVIENCSRHFPARLEWGDSQRDYIRGAELRLRLELGLPESFEALVMTRTLAERLEQQAFKQLTRGTQTGIDASMPEEARWLAMFEPVAIDDPEFSHHFVLLAASKTAARAWIDADMVARLLRARDKWLGNDTAFVMMALRGRLMLRVEARHLEETALDGLCLVAESAASHAQQATRRGGARVDPAAVRRGAVSNIQGVTHLSSLDEPLPTGEVSDGDATAMSPDPGPLSNLMTPTELGDATGMVTGDSLDRQPDGPGRQRR</sequence>
<evidence type="ECO:0000256" key="1">
    <source>
        <dbReference type="SAM" id="MobiDB-lite"/>
    </source>
</evidence>
<protein>
    <submittedName>
        <fullName evidence="2">Uncharacterized protein</fullName>
    </submittedName>
</protein>
<dbReference type="Proteomes" id="UP000293433">
    <property type="component" value="Unassembled WGS sequence"/>
</dbReference>
<comment type="caution">
    <text evidence="2">The sequence shown here is derived from an EMBL/GenBank/DDBJ whole genome shotgun (WGS) entry which is preliminary data.</text>
</comment>
<gene>
    <name evidence="2" type="ORF">EV685_0277</name>
</gene>
<dbReference type="AlphaFoldDB" id="A0A4V2EX24"/>
<organism evidence="2 3">
    <name type="scientific">Sphaerotilus mobilis</name>
    <dbReference type="NCBI Taxonomy" id="47994"/>
    <lineage>
        <taxon>Bacteria</taxon>
        <taxon>Pseudomonadati</taxon>
        <taxon>Pseudomonadota</taxon>
        <taxon>Betaproteobacteria</taxon>
        <taxon>Burkholderiales</taxon>
        <taxon>Sphaerotilaceae</taxon>
        <taxon>Sphaerotilus</taxon>
    </lineage>
</organism>
<dbReference type="OrthoDB" id="9151455at2"/>
<dbReference type="EMBL" id="SGWV01000007">
    <property type="protein sequence ID" value="RZS58000.1"/>
    <property type="molecule type" value="Genomic_DNA"/>
</dbReference>
<name>A0A4V2EX24_9BURK</name>
<accession>A0A4V2EX24</accession>
<evidence type="ECO:0000313" key="3">
    <source>
        <dbReference type="Proteomes" id="UP000293433"/>
    </source>
</evidence>
<feature type="region of interest" description="Disordered" evidence="1">
    <location>
        <begin position="242"/>
        <end position="305"/>
    </location>
</feature>
<keyword evidence="3" id="KW-1185">Reference proteome</keyword>
<reference evidence="2 3" key="1">
    <citation type="submission" date="2019-02" db="EMBL/GenBank/DDBJ databases">
        <title>Genomic Encyclopedia of Type Strains, Phase IV (KMG-IV): sequencing the most valuable type-strain genomes for metagenomic binning, comparative biology and taxonomic classification.</title>
        <authorList>
            <person name="Goeker M."/>
        </authorList>
    </citation>
    <scope>NUCLEOTIDE SEQUENCE [LARGE SCALE GENOMIC DNA]</scope>
    <source>
        <strain evidence="2 3">DSM 10617</strain>
    </source>
</reference>
<evidence type="ECO:0000313" key="2">
    <source>
        <dbReference type="EMBL" id="RZS58000.1"/>
    </source>
</evidence>
<proteinExistence type="predicted"/>